<dbReference type="AlphaFoldDB" id="I7LC86"/>
<evidence type="ECO:0000313" key="1">
    <source>
        <dbReference type="EMBL" id="CCI86271.1"/>
    </source>
</evidence>
<gene>
    <name evidence="1" type="ORF">BN52_06260</name>
    <name evidence="2" type="ORF">FC38_GL001372</name>
</gene>
<accession>I7LC86</accession>
<dbReference type="PATRIC" id="fig|1423751.3.peg.1415"/>
<evidence type="ECO:0000313" key="4">
    <source>
        <dbReference type="Proteomes" id="UP000051521"/>
    </source>
</evidence>
<dbReference type="EMBL" id="CAKC01000006">
    <property type="protein sequence ID" value="CCI86271.1"/>
    <property type="molecule type" value="Genomic_DNA"/>
</dbReference>
<evidence type="ECO:0000313" key="3">
    <source>
        <dbReference type="Proteomes" id="UP000009326"/>
    </source>
</evidence>
<dbReference type="STRING" id="1423751.FC38_GL001372"/>
<name>I7LC86_9LACO</name>
<dbReference type="SUPFAM" id="SSF46955">
    <property type="entry name" value="Putative DNA-binding domain"/>
    <property type="match status" value="1"/>
</dbReference>
<dbReference type="EMBL" id="AYZO01000041">
    <property type="protein sequence ID" value="KRN09688.1"/>
    <property type="molecule type" value="Genomic_DNA"/>
</dbReference>
<reference evidence="2 4" key="2">
    <citation type="journal article" date="2015" name="Genome Announc.">
        <title>Expanding the biotechnology potential of lactobacilli through comparative genomics of 213 strains and associated genera.</title>
        <authorList>
            <person name="Sun Z."/>
            <person name="Harris H.M."/>
            <person name="McCann A."/>
            <person name="Guo C."/>
            <person name="Argimon S."/>
            <person name="Zhang W."/>
            <person name="Yang X."/>
            <person name="Jeffery I.B."/>
            <person name="Cooney J.C."/>
            <person name="Kagawa T.F."/>
            <person name="Liu W."/>
            <person name="Song Y."/>
            <person name="Salvetti E."/>
            <person name="Wrobel A."/>
            <person name="Rasinkangas P."/>
            <person name="Parkhill J."/>
            <person name="Rea M.C."/>
            <person name="O'Sullivan O."/>
            <person name="Ritari J."/>
            <person name="Douillard F.P."/>
            <person name="Paul Ross R."/>
            <person name="Yang R."/>
            <person name="Briner A.E."/>
            <person name="Felis G.E."/>
            <person name="de Vos W.M."/>
            <person name="Barrangou R."/>
            <person name="Klaenhammer T.R."/>
            <person name="Caufield P.W."/>
            <person name="Cui Y."/>
            <person name="Zhang H."/>
            <person name="O'Toole P.W."/>
        </authorList>
    </citation>
    <scope>NUCLEOTIDE SEQUENCE [LARGE SCALE GENOMIC DNA]</scope>
    <source>
        <strain evidence="2 4">DSM 23908</strain>
    </source>
</reference>
<dbReference type="InterPro" id="IPR009061">
    <property type="entry name" value="DNA-bd_dom_put_sf"/>
</dbReference>
<sequence length="50" mass="5946">MGISTTLLYKFRKAGMPYHQLPGGRPYYLVDEVIVWLRNAGYRQEKIWTK</sequence>
<keyword evidence="4" id="KW-1185">Reference proteome</keyword>
<evidence type="ECO:0000313" key="2">
    <source>
        <dbReference type="EMBL" id="KRN09688.1"/>
    </source>
</evidence>
<reference evidence="1 3" key="1">
    <citation type="submission" date="2012-06" db="EMBL/GenBank/DDBJ databases">
        <title>Draft genome sequence of Lactobacillus gigeriorum CRBIP 24.85T, isolated from chicken crop.</title>
        <authorList>
            <person name="Cousin S."/>
            <person name="Ma L."/>
            <person name="Creno S."/>
            <person name="Clermont D."/>
            <person name="Loux V."/>
            <person name="Bizet C."/>
            <person name="Bouchier C."/>
        </authorList>
    </citation>
    <scope>NUCLEOTIDE SEQUENCE [LARGE SCALE GENOMIC DNA]</scope>
    <source>
        <strain evidence="3">CRBIP 24.85T</strain>
        <strain evidence="1">Type strain: CRBIP 24.85</strain>
    </source>
</reference>
<comment type="caution">
    <text evidence="1">The sequence shown here is derived from an EMBL/GenBank/DDBJ whole genome shotgun (WGS) entry which is preliminary data.</text>
</comment>
<dbReference type="Proteomes" id="UP000051521">
    <property type="component" value="Unassembled WGS sequence"/>
</dbReference>
<organism evidence="1 3">
    <name type="scientific">Lactobacillus gigeriorum DSM 23908 = CRBIP 24.85</name>
    <dbReference type="NCBI Taxonomy" id="1423751"/>
    <lineage>
        <taxon>Bacteria</taxon>
        <taxon>Bacillati</taxon>
        <taxon>Bacillota</taxon>
        <taxon>Bacilli</taxon>
        <taxon>Lactobacillales</taxon>
        <taxon>Lactobacillaceae</taxon>
        <taxon>Lactobacillus</taxon>
    </lineage>
</organism>
<dbReference type="Proteomes" id="UP000009326">
    <property type="component" value="Unassembled WGS sequence"/>
</dbReference>
<protein>
    <submittedName>
        <fullName evidence="1">Uncharacterized protein</fullName>
    </submittedName>
</protein>
<proteinExistence type="predicted"/>